<reference evidence="2" key="1">
    <citation type="submission" date="2006-10" db="EMBL/GenBank/DDBJ databases">
        <title>Complete sequence of Solibacter usitatus Ellin6076.</title>
        <authorList>
            <consortium name="US DOE Joint Genome Institute"/>
            <person name="Copeland A."/>
            <person name="Lucas S."/>
            <person name="Lapidus A."/>
            <person name="Barry K."/>
            <person name="Detter J.C."/>
            <person name="Glavina del Rio T."/>
            <person name="Hammon N."/>
            <person name="Israni S."/>
            <person name="Dalin E."/>
            <person name="Tice H."/>
            <person name="Pitluck S."/>
            <person name="Thompson L.S."/>
            <person name="Brettin T."/>
            <person name="Bruce D."/>
            <person name="Han C."/>
            <person name="Tapia R."/>
            <person name="Gilna P."/>
            <person name="Schmutz J."/>
            <person name="Larimer F."/>
            <person name="Land M."/>
            <person name="Hauser L."/>
            <person name="Kyrpides N."/>
            <person name="Mikhailova N."/>
            <person name="Janssen P.H."/>
            <person name="Kuske C.R."/>
            <person name="Richardson P."/>
        </authorList>
    </citation>
    <scope>NUCLEOTIDE SEQUENCE</scope>
    <source>
        <strain evidence="2">Ellin6076</strain>
    </source>
</reference>
<name>Q01WV1_SOLUE</name>
<dbReference type="KEGG" id="sus:Acid_4905"/>
<dbReference type="AlphaFoldDB" id="Q01WV1"/>
<dbReference type="InParanoid" id="Q01WV1"/>
<evidence type="ECO:0008006" key="3">
    <source>
        <dbReference type="Google" id="ProtNLM"/>
    </source>
</evidence>
<feature type="signal peptide" evidence="1">
    <location>
        <begin position="1"/>
        <end position="20"/>
    </location>
</feature>
<feature type="chain" id="PRO_5004163556" description="Secreted protein" evidence="1">
    <location>
        <begin position="21"/>
        <end position="106"/>
    </location>
</feature>
<keyword evidence="1" id="KW-0732">Signal</keyword>
<gene>
    <name evidence="2" type="ordered locus">Acid_4905</name>
</gene>
<dbReference type="EMBL" id="CP000473">
    <property type="protein sequence ID" value="ABJ85864.1"/>
    <property type="molecule type" value="Genomic_DNA"/>
</dbReference>
<evidence type="ECO:0000313" key="2">
    <source>
        <dbReference type="EMBL" id="ABJ85864.1"/>
    </source>
</evidence>
<proteinExistence type="predicted"/>
<organism evidence="2">
    <name type="scientific">Solibacter usitatus (strain Ellin6076)</name>
    <dbReference type="NCBI Taxonomy" id="234267"/>
    <lineage>
        <taxon>Bacteria</taxon>
        <taxon>Pseudomonadati</taxon>
        <taxon>Acidobacteriota</taxon>
        <taxon>Terriglobia</taxon>
        <taxon>Bryobacterales</taxon>
        <taxon>Solibacteraceae</taxon>
        <taxon>Candidatus Solibacter</taxon>
    </lineage>
</organism>
<dbReference type="HOGENOM" id="CLU_2221491_0_0_0"/>
<accession>Q01WV1</accession>
<evidence type="ECO:0000256" key="1">
    <source>
        <dbReference type="SAM" id="SignalP"/>
    </source>
</evidence>
<protein>
    <recommendedName>
        <fullName evidence="3">Secreted protein</fullName>
    </recommendedName>
</protein>
<sequence precursor="true">MKAAALLVILAILTAIVAGAQCVVACAQPASLPPCHHTPQKAAKTCDSSLVFDERRPVTVIDAPSAGPVASHRTFQPPAHPGRVIAAAAGLRLHPPGASAPFVLRI</sequence>
<dbReference type="STRING" id="234267.Acid_4905"/>